<dbReference type="PANTHER" id="PTHR47510:SF3">
    <property type="entry name" value="ENDO_EXONUCLEASE_PHOSPHATASE DOMAIN-CONTAINING PROTEIN"/>
    <property type="match status" value="1"/>
</dbReference>
<proteinExistence type="predicted"/>
<dbReference type="EMBL" id="JACTAM010002094">
    <property type="protein sequence ID" value="KAI2646048.1"/>
    <property type="molecule type" value="Genomic_DNA"/>
</dbReference>
<evidence type="ECO:0000313" key="3">
    <source>
        <dbReference type="Proteomes" id="UP000830375"/>
    </source>
</evidence>
<protein>
    <recommendedName>
        <fullName evidence="1">Reverse transcriptase domain-containing protein</fullName>
    </recommendedName>
</protein>
<dbReference type="Pfam" id="PF00078">
    <property type="entry name" value="RVT_1"/>
    <property type="match status" value="1"/>
</dbReference>
<name>A0ABQ8L8R7_LABRO</name>
<feature type="domain" description="Reverse transcriptase" evidence="1">
    <location>
        <begin position="3"/>
        <end position="84"/>
    </location>
</feature>
<reference evidence="2 3" key="1">
    <citation type="submission" date="2022-01" db="EMBL/GenBank/DDBJ databases">
        <title>A high-quality chromosome-level genome assembly of rohu carp, Labeo rohita.</title>
        <authorList>
            <person name="Arick M.A. II"/>
            <person name="Hsu C.-Y."/>
            <person name="Magbanua Z."/>
            <person name="Pechanova O."/>
            <person name="Grover C."/>
            <person name="Miller E."/>
            <person name="Thrash A."/>
            <person name="Ezzel L."/>
            <person name="Alam S."/>
            <person name="Benzie J."/>
            <person name="Hamilton M."/>
            <person name="Karsi A."/>
            <person name="Lawrence M.L."/>
            <person name="Peterson D.G."/>
        </authorList>
    </citation>
    <scope>NUCLEOTIDE SEQUENCE [LARGE SCALE GENOMIC DNA]</scope>
    <source>
        <strain evidence="3">BAU-BD-2019</strain>
        <tissue evidence="2">Blood</tissue>
    </source>
</reference>
<organism evidence="2 3">
    <name type="scientific">Labeo rohita</name>
    <name type="common">Indian major carp</name>
    <name type="synonym">Cyprinus rohita</name>
    <dbReference type="NCBI Taxonomy" id="84645"/>
    <lineage>
        <taxon>Eukaryota</taxon>
        <taxon>Metazoa</taxon>
        <taxon>Chordata</taxon>
        <taxon>Craniata</taxon>
        <taxon>Vertebrata</taxon>
        <taxon>Euteleostomi</taxon>
        <taxon>Actinopterygii</taxon>
        <taxon>Neopterygii</taxon>
        <taxon>Teleostei</taxon>
        <taxon>Ostariophysi</taxon>
        <taxon>Cypriniformes</taxon>
        <taxon>Cyprinidae</taxon>
        <taxon>Labeoninae</taxon>
        <taxon>Labeonini</taxon>
        <taxon>Labeo</taxon>
    </lineage>
</organism>
<accession>A0ABQ8L8R7</accession>
<keyword evidence="3" id="KW-1185">Reference proteome</keyword>
<sequence length="91" mass="10265">MQHIKTVLPPSLDPFQFAYRPNRSTDDAISTALHSALTHLDKKDSYVGMLFIDFSSAFNTIIPQQLTQKLVQLGLNTSLCNWLLDFLTGRP</sequence>
<evidence type="ECO:0000313" key="2">
    <source>
        <dbReference type="EMBL" id="KAI2646048.1"/>
    </source>
</evidence>
<comment type="caution">
    <text evidence="2">The sequence shown here is derived from an EMBL/GenBank/DDBJ whole genome shotgun (WGS) entry which is preliminary data.</text>
</comment>
<evidence type="ECO:0000259" key="1">
    <source>
        <dbReference type="Pfam" id="PF00078"/>
    </source>
</evidence>
<dbReference type="PANTHER" id="PTHR47510">
    <property type="entry name" value="REVERSE TRANSCRIPTASE DOMAIN-CONTAINING PROTEIN"/>
    <property type="match status" value="1"/>
</dbReference>
<dbReference type="InterPro" id="IPR000477">
    <property type="entry name" value="RT_dom"/>
</dbReference>
<dbReference type="Proteomes" id="UP000830375">
    <property type="component" value="Unassembled WGS sequence"/>
</dbReference>
<gene>
    <name evidence="2" type="ORF">H4Q32_026860</name>
</gene>